<evidence type="ECO:0000313" key="4">
    <source>
        <dbReference type="EMBL" id="EFT83597.1"/>
    </source>
</evidence>
<feature type="compositionally biased region" description="Basic and acidic residues" evidence="1">
    <location>
        <begin position="418"/>
        <end position="427"/>
    </location>
</feature>
<dbReference type="GO" id="GO:0008929">
    <property type="term" value="F:methylglyoxal synthase activity"/>
    <property type="evidence" value="ECO:0007669"/>
    <property type="project" value="InterPro"/>
</dbReference>
<evidence type="ECO:0000259" key="3">
    <source>
        <dbReference type="PROSITE" id="PS50146"/>
    </source>
</evidence>
<sequence>MKYFSVSQEKTKKSIIILLMSRGWIIALLVVAALISLALLVGLIVGLRRRHQVVQAEQRYGDKVNYAFIINPSKPQAEETRAFIKKFCLDHHISDIMFIDTQLDKDGRACAEEALAHGADVVVACGGDGTVRTVASAISGTSHAFGIVPIGTGNLFARNMGIPVDNLEAAMTIATSHGSRRVDMGRMALLDSDDPEHKHGFLIIAGVGFDAQMIDDTNPDLKKAISWMAYFWGAISHLFESRIHGSIILRKADGSIHETKGETFRTLMAGNCGRIPGFTLMPDAAFDDGLLDFETLDTTHGLLGWFNLAIDVIHQTVTRKAEQSPITKHSTVKQYQARSAEIMLEKPALAEVDGDLLEKTQHIRFTVDRQALTVRAPQINVAGQSGSQEGTGNPGDPETQREGKTTGATSQSANPRTNDPRTTDSRDNGPLTSKEASTLGQVSL</sequence>
<protein>
    <submittedName>
        <fullName evidence="4">Diacylglycerol kinase catalytic domain protein</fullName>
    </submittedName>
</protein>
<dbReference type="SMART" id="SM00046">
    <property type="entry name" value="DAGKc"/>
    <property type="match status" value="1"/>
</dbReference>
<evidence type="ECO:0000313" key="5">
    <source>
        <dbReference type="Proteomes" id="UP000004946"/>
    </source>
</evidence>
<feature type="compositionally biased region" description="Polar residues" evidence="1">
    <location>
        <begin position="430"/>
        <end position="444"/>
    </location>
</feature>
<dbReference type="InterPro" id="IPR004363">
    <property type="entry name" value="Methylgl_synth"/>
</dbReference>
<keyword evidence="2" id="KW-0812">Transmembrane</keyword>
<keyword evidence="2" id="KW-0472">Membrane</keyword>
<organism evidence="4 5">
    <name type="scientific">Parascardovia denticolens DSM 10105 = JCM 12538</name>
    <dbReference type="NCBI Taxonomy" id="864564"/>
    <lineage>
        <taxon>Bacteria</taxon>
        <taxon>Bacillati</taxon>
        <taxon>Actinomycetota</taxon>
        <taxon>Actinomycetes</taxon>
        <taxon>Bifidobacteriales</taxon>
        <taxon>Bifidobacteriaceae</taxon>
        <taxon>Parascardovia</taxon>
    </lineage>
</organism>
<evidence type="ECO:0000256" key="2">
    <source>
        <dbReference type="SAM" id="Phobius"/>
    </source>
</evidence>
<accession>E6K1B6</accession>
<keyword evidence="4" id="KW-0418">Kinase</keyword>
<feature type="compositionally biased region" description="Polar residues" evidence="1">
    <location>
        <begin position="406"/>
        <end position="417"/>
    </location>
</feature>
<dbReference type="Pfam" id="PF00781">
    <property type="entry name" value="DAGK_cat"/>
    <property type="match status" value="1"/>
</dbReference>
<keyword evidence="5" id="KW-1185">Reference proteome</keyword>
<dbReference type="InterPro" id="IPR017438">
    <property type="entry name" value="ATP-NAD_kinase_N"/>
</dbReference>
<dbReference type="SUPFAM" id="SSF111331">
    <property type="entry name" value="NAD kinase/diacylglycerol kinase-like"/>
    <property type="match status" value="1"/>
</dbReference>
<dbReference type="AlphaFoldDB" id="E6K1B6"/>
<dbReference type="Gene3D" id="3.40.50.10330">
    <property type="entry name" value="Probable inorganic polyphosphate/atp-NAD kinase, domain 1"/>
    <property type="match status" value="1"/>
</dbReference>
<reference evidence="4 5" key="1">
    <citation type="submission" date="2010-12" db="EMBL/GenBank/DDBJ databases">
        <authorList>
            <person name="Muzny D."/>
            <person name="Qin X."/>
            <person name="Buhay C."/>
            <person name="Dugan-Rocha S."/>
            <person name="Ding Y."/>
            <person name="Chen G."/>
            <person name="Hawes A."/>
            <person name="Holder M."/>
            <person name="Jhangiani S."/>
            <person name="Johnson A."/>
            <person name="Khan Z."/>
            <person name="Li Z."/>
            <person name="Liu W."/>
            <person name="Liu X."/>
            <person name="Perez L."/>
            <person name="Shen H."/>
            <person name="Wang Q."/>
            <person name="Watt J."/>
            <person name="Xi L."/>
            <person name="Xin Y."/>
            <person name="Zhou J."/>
            <person name="Deng J."/>
            <person name="Jiang H."/>
            <person name="Liu Y."/>
            <person name="Qu J."/>
            <person name="Song X.-Z."/>
            <person name="Zhang L."/>
            <person name="Villasana D."/>
            <person name="Johnson A."/>
            <person name="Liu J."/>
            <person name="Liyanage D."/>
            <person name="Lorensuhewa L."/>
            <person name="Robinson T."/>
            <person name="Song A."/>
            <person name="Song B.-B."/>
            <person name="Dinh H."/>
            <person name="Thornton R."/>
            <person name="Coyle M."/>
            <person name="Francisco L."/>
            <person name="Jackson L."/>
            <person name="Javaid M."/>
            <person name="Korchina V."/>
            <person name="Kovar C."/>
            <person name="Mata R."/>
            <person name="Mathew T."/>
            <person name="Ngo R."/>
            <person name="Nguyen L."/>
            <person name="Nguyen N."/>
            <person name="Okwuonu G."/>
            <person name="Ongeri F."/>
            <person name="Pham C."/>
            <person name="Simmons D."/>
            <person name="Wilczek-Boney K."/>
            <person name="Hale W."/>
            <person name="Jakkamsetti A."/>
            <person name="Pham P."/>
            <person name="Ruth R."/>
            <person name="San Lucas F."/>
            <person name="Warren J."/>
            <person name="Zhang J."/>
            <person name="Zhao Z."/>
            <person name="Zhou C."/>
            <person name="Zhu D."/>
            <person name="Lee S."/>
            <person name="Bess C."/>
            <person name="Blankenburg K."/>
            <person name="Forbes L."/>
            <person name="Fu Q."/>
            <person name="Gubbala S."/>
            <person name="Hirani K."/>
            <person name="Jayaseelan J.C."/>
            <person name="Lara F."/>
            <person name="Munidasa M."/>
            <person name="Palculict T."/>
            <person name="Patil S."/>
            <person name="Pu L.-L."/>
            <person name="Saada N."/>
            <person name="Tang L."/>
            <person name="Weissenberger G."/>
            <person name="Zhu Y."/>
            <person name="Hemphill L."/>
            <person name="Shang Y."/>
            <person name="Youmans B."/>
            <person name="Ayvaz T."/>
            <person name="Ross M."/>
            <person name="Santibanez J."/>
            <person name="Aqrawi P."/>
            <person name="Gross S."/>
            <person name="Joshi V."/>
            <person name="Fowler G."/>
            <person name="Nazareth L."/>
            <person name="Reid J."/>
            <person name="Worley K."/>
            <person name="Petrosino J."/>
            <person name="Highlander S."/>
            <person name="Gibbs R."/>
        </authorList>
    </citation>
    <scope>NUCLEOTIDE SEQUENCE [LARGE SCALE GENOMIC DNA]</scope>
    <source>
        <strain evidence="4 5">DSM 10105</strain>
    </source>
</reference>
<dbReference type="PROSITE" id="PS50146">
    <property type="entry name" value="DAGK"/>
    <property type="match status" value="1"/>
</dbReference>
<dbReference type="GO" id="GO:0016301">
    <property type="term" value="F:kinase activity"/>
    <property type="evidence" value="ECO:0007669"/>
    <property type="project" value="UniProtKB-KW"/>
</dbReference>
<dbReference type="HOGENOM" id="CLU_045532_2_2_11"/>
<dbReference type="Proteomes" id="UP000004946">
    <property type="component" value="Chromosome"/>
</dbReference>
<dbReference type="GO" id="GO:0019242">
    <property type="term" value="P:methylglyoxal biosynthetic process"/>
    <property type="evidence" value="ECO:0007669"/>
    <property type="project" value="InterPro"/>
</dbReference>
<dbReference type="InterPro" id="IPR016064">
    <property type="entry name" value="NAD/diacylglycerol_kinase_sf"/>
</dbReference>
<name>E6K1B6_PARDN</name>
<dbReference type="GO" id="GO:0005829">
    <property type="term" value="C:cytosol"/>
    <property type="evidence" value="ECO:0007669"/>
    <property type="project" value="TreeGrafter"/>
</dbReference>
<comment type="caution">
    <text evidence="4">The sequence shown here is derived from an EMBL/GenBank/DDBJ whole genome shotgun (WGS) entry which is preliminary data.</text>
</comment>
<gene>
    <name evidence="4" type="ORF">HMPREF0620_0602</name>
</gene>
<dbReference type="PANTHER" id="PTHR30492:SF0">
    <property type="entry name" value="METHYLGLYOXAL SYNTHASE"/>
    <property type="match status" value="1"/>
</dbReference>
<evidence type="ECO:0000256" key="1">
    <source>
        <dbReference type="SAM" id="MobiDB-lite"/>
    </source>
</evidence>
<feature type="compositionally biased region" description="Polar residues" evidence="1">
    <location>
        <begin position="381"/>
        <end position="391"/>
    </location>
</feature>
<keyword evidence="2" id="KW-1133">Transmembrane helix</keyword>
<proteinExistence type="predicted"/>
<dbReference type="EMBL" id="AEON01000001">
    <property type="protein sequence ID" value="EFT83597.1"/>
    <property type="molecule type" value="Genomic_DNA"/>
</dbReference>
<dbReference type="PANTHER" id="PTHR30492">
    <property type="entry name" value="METHYLGLYOXAL SYNTHASE"/>
    <property type="match status" value="1"/>
</dbReference>
<dbReference type="Gene3D" id="2.60.200.40">
    <property type="match status" value="1"/>
</dbReference>
<dbReference type="eggNOG" id="COG1597">
    <property type="taxonomic scope" value="Bacteria"/>
</dbReference>
<feature type="transmembrane region" description="Helical" evidence="2">
    <location>
        <begin position="21"/>
        <end position="47"/>
    </location>
</feature>
<feature type="region of interest" description="Disordered" evidence="1">
    <location>
        <begin position="379"/>
        <end position="444"/>
    </location>
</feature>
<feature type="domain" description="DAGKc" evidence="3">
    <location>
        <begin position="61"/>
        <end position="192"/>
    </location>
</feature>
<dbReference type="InterPro" id="IPR001206">
    <property type="entry name" value="Diacylglycerol_kinase_cat_dom"/>
</dbReference>
<keyword evidence="4" id="KW-0808">Transferase</keyword>